<evidence type="ECO:0000313" key="3">
    <source>
        <dbReference type="EMBL" id="PJJ80971.1"/>
    </source>
</evidence>
<organism evidence="3 4">
    <name type="scientific">Salinibacterium amurskyense</name>
    <dbReference type="NCBI Taxonomy" id="205941"/>
    <lineage>
        <taxon>Bacteria</taxon>
        <taxon>Bacillati</taxon>
        <taxon>Actinomycetota</taxon>
        <taxon>Actinomycetes</taxon>
        <taxon>Micrococcales</taxon>
        <taxon>Microbacteriaceae</taxon>
        <taxon>Salinibacterium</taxon>
    </lineage>
</organism>
<dbReference type="EMBL" id="PGFH01000001">
    <property type="protein sequence ID" value="PJJ80971.1"/>
    <property type="molecule type" value="Genomic_DNA"/>
</dbReference>
<evidence type="ECO:0000313" key="4">
    <source>
        <dbReference type="Proteomes" id="UP000231742"/>
    </source>
</evidence>
<dbReference type="PANTHER" id="PTHR43140:SF1">
    <property type="entry name" value="TYPE I RESTRICTION ENZYME ECOKI SPECIFICITY SUBUNIT"/>
    <property type="match status" value="1"/>
</dbReference>
<dbReference type="AlphaFoldDB" id="A0A2M9D5I1"/>
<dbReference type="InterPro" id="IPR044946">
    <property type="entry name" value="Restrct_endonuc_typeI_TRD_sf"/>
</dbReference>
<evidence type="ECO:0000256" key="2">
    <source>
        <dbReference type="ARBA" id="ARBA00023125"/>
    </source>
</evidence>
<name>A0A2M9D5I1_9MICO</name>
<evidence type="ECO:0000256" key="1">
    <source>
        <dbReference type="ARBA" id="ARBA00022747"/>
    </source>
</evidence>
<dbReference type="Proteomes" id="UP000231742">
    <property type="component" value="Unassembled WGS sequence"/>
</dbReference>
<keyword evidence="2" id="KW-0238">DNA-binding</keyword>
<keyword evidence="4" id="KW-1185">Reference proteome</keyword>
<sequence>MFRDLRSHKGYKPSGITWMPTIPSHWRTQRLKTVVYEKNVKGFPDEPLLAATQARGVILKTEFETRTVEAQKSLETLKLVDVNDFVISLRSFQGGIERSHARGIISPAYTVLQTQNAGNREYLALLFKSRQFIDALTLTVTGIREGQNIEYPRLARELVALPPAAEQAAIVKYLAHAQARVDKAINAKRKLIALIEERKQVIIDQAVTRGLAASTQFKDSEVAWLGEVPTHWKIRRIKYLLRPINKRSIAGDEQRLTVSSAKGIVPRADASVTMFEAATYVGHKLCWPDDLVINSLWAWGRGLGVSRHHGLVSAAYGVYRSRVGTGLVPAYLHEVVRSRPFHKELFVQSRGVWKSRLQLTDERFLALYMPLPPLSEQIQIVEYLRGKSTESDNAVAKIAREIELLREFRTRLTSDVVTGQVDVREIAATLFELNDDVPLGTGDELIDPEPELEEPGD</sequence>
<dbReference type="Gene3D" id="1.10.287.1120">
    <property type="entry name" value="Bipartite methylase S protein"/>
    <property type="match status" value="1"/>
</dbReference>
<comment type="caution">
    <text evidence="3">The sequence shown here is derived from an EMBL/GenBank/DDBJ whole genome shotgun (WGS) entry which is preliminary data.</text>
</comment>
<dbReference type="Gene3D" id="3.90.220.20">
    <property type="entry name" value="DNA methylase specificity domains"/>
    <property type="match status" value="2"/>
</dbReference>
<gene>
    <name evidence="3" type="ORF">CLV85_0138</name>
</gene>
<dbReference type="PANTHER" id="PTHR43140">
    <property type="entry name" value="TYPE-1 RESTRICTION ENZYME ECOKI SPECIFICITY PROTEIN"/>
    <property type="match status" value="1"/>
</dbReference>
<proteinExistence type="predicted"/>
<dbReference type="GO" id="GO:0003677">
    <property type="term" value="F:DNA binding"/>
    <property type="evidence" value="ECO:0007669"/>
    <property type="project" value="UniProtKB-KW"/>
</dbReference>
<dbReference type="InterPro" id="IPR051212">
    <property type="entry name" value="Type-I_RE_S_subunit"/>
</dbReference>
<dbReference type="SUPFAM" id="SSF116734">
    <property type="entry name" value="DNA methylase specificity domain"/>
    <property type="match status" value="2"/>
</dbReference>
<accession>A0A2M9D5I1</accession>
<keyword evidence="1" id="KW-0680">Restriction system</keyword>
<dbReference type="GO" id="GO:0009307">
    <property type="term" value="P:DNA restriction-modification system"/>
    <property type="evidence" value="ECO:0007669"/>
    <property type="project" value="UniProtKB-KW"/>
</dbReference>
<reference evidence="3 4" key="1">
    <citation type="submission" date="2017-11" db="EMBL/GenBank/DDBJ databases">
        <title>Genomic Encyclopedia of Archaeal and Bacterial Type Strains, Phase II (KMG-II): From Individual Species to Whole Genera.</title>
        <authorList>
            <person name="Goeker M."/>
        </authorList>
    </citation>
    <scope>NUCLEOTIDE SEQUENCE [LARGE SCALE GENOMIC DNA]</scope>
    <source>
        <strain evidence="3 4">DSM 16400</strain>
    </source>
</reference>
<protein>
    <submittedName>
        <fullName evidence="3">Type I restriction enzyme S subunit</fullName>
    </submittedName>
</protein>